<sequence length="72" mass="8045">MGKLIGYILLVIVAGGMLVMVAPEIALFLGLCVIVGTLFYIVDLLKREQPRIIQARLERSFRKRESGQGKLE</sequence>
<protein>
    <submittedName>
        <fullName evidence="2">Uncharacterized protein</fullName>
    </submittedName>
</protein>
<feature type="transmembrane region" description="Helical" evidence="1">
    <location>
        <begin position="5"/>
        <end position="22"/>
    </location>
</feature>
<dbReference type="RefSeq" id="WP_122903134.1">
    <property type="nucleotide sequence ID" value="NZ_RHHS01000008.1"/>
</dbReference>
<dbReference type="EMBL" id="RHHS01000008">
    <property type="protein sequence ID" value="RNB61185.1"/>
    <property type="molecule type" value="Genomic_DNA"/>
</dbReference>
<keyword evidence="1" id="KW-0472">Membrane</keyword>
<organism evidence="2 3">
    <name type="scientific">Brevibacillus gelatini</name>
    <dbReference type="NCBI Taxonomy" id="1655277"/>
    <lineage>
        <taxon>Bacteria</taxon>
        <taxon>Bacillati</taxon>
        <taxon>Bacillota</taxon>
        <taxon>Bacilli</taxon>
        <taxon>Bacillales</taxon>
        <taxon>Paenibacillaceae</taxon>
        <taxon>Brevibacillus</taxon>
    </lineage>
</organism>
<comment type="caution">
    <text evidence="2">The sequence shown here is derived from an EMBL/GenBank/DDBJ whole genome shotgun (WGS) entry which is preliminary data.</text>
</comment>
<feature type="transmembrane region" description="Helical" evidence="1">
    <location>
        <begin position="28"/>
        <end position="45"/>
    </location>
</feature>
<dbReference type="OrthoDB" id="2468835at2"/>
<keyword evidence="1" id="KW-1133">Transmembrane helix</keyword>
<evidence type="ECO:0000313" key="2">
    <source>
        <dbReference type="EMBL" id="RNB61185.1"/>
    </source>
</evidence>
<dbReference type="Proteomes" id="UP000268829">
    <property type="component" value="Unassembled WGS sequence"/>
</dbReference>
<keyword evidence="3" id="KW-1185">Reference proteome</keyword>
<name>A0A3M8BE67_9BACL</name>
<proteinExistence type="predicted"/>
<reference evidence="2 3" key="1">
    <citation type="submission" date="2018-10" db="EMBL/GenBank/DDBJ databases">
        <title>Phylogenomics of Brevibacillus.</title>
        <authorList>
            <person name="Dunlap C."/>
        </authorList>
    </citation>
    <scope>NUCLEOTIDE SEQUENCE [LARGE SCALE GENOMIC DNA]</scope>
    <source>
        <strain evidence="2 3">DSM 100115</strain>
    </source>
</reference>
<evidence type="ECO:0000256" key="1">
    <source>
        <dbReference type="SAM" id="Phobius"/>
    </source>
</evidence>
<dbReference type="AlphaFoldDB" id="A0A3M8BE67"/>
<accession>A0A3M8BE67</accession>
<gene>
    <name evidence="2" type="ORF">EDM57_02145</name>
</gene>
<evidence type="ECO:0000313" key="3">
    <source>
        <dbReference type="Proteomes" id="UP000268829"/>
    </source>
</evidence>
<keyword evidence="1" id="KW-0812">Transmembrane</keyword>